<feature type="domain" description="TF-B3" evidence="7">
    <location>
        <begin position="141"/>
        <end position="240"/>
    </location>
</feature>
<dbReference type="GeneID" id="105167471"/>
<dbReference type="CDD" id="cd10017">
    <property type="entry name" value="B3_DNA"/>
    <property type="match status" value="2"/>
</dbReference>
<keyword evidence="2" id="KW-0677">Repeat</keyword>
<dbReference type="Proteomes" id="UP000504604">
    <property type="component" value="Linkage group LG8"/>
</dbReference>
<dbReference type="Gene3D" id="2.40.330.10">
    <property type="entry name" value="DNA-binding pseudobarrel domain"/>
    <property type="match status" value="2"/>
</dbReference>
<evidence type="ECO:0000256" key="5">
    <source>
        <dbReference type="ARBA" id="ARBA00023163"/>
    </source>
</evidence>
<dbReference type="PANTHER" id="PTHR31674:SF62">
    <property type="entry name" value="B3 DOMAIN-CONTAINING PROTEIN REM14-RELATED"/>
    <property type="match status" value="1"/>
</dbReference>
<dbReference type="Pfam" id="PF02362">
    <property type="entry name" value="B3"/>
    <property type="match status" value="2"/>
</dbReference>
<comment type="subcellular location">
    <subcellularLocation>
        <location evidence="1">Nucleus</location>
    </subcellularLocation>
</comment>
<dbReference type="SUPFAM" id="SSF101936">
    <property type="entry name" value="DNA-binding pseudobarrel domain"/>
    <property type="match status" value="2"/>
</dbReference>
<dbReference type="GO" id="GO:0003677">
    <property type="term" value="F:DNA binding"/>
    <property type="evidence" value="ECO:0007669"/>
    <property type="project" value="UniProtKB-KW"/>
</dbReference>
<dbReference type="PANTHER" id="PTHR31674">
    <property type="entry name" value="B3 DOMAIN-CONTAINING PROTEIN REM-LIKE 3-RELATED"/>
    <property type="match status" value="1"/>
</dbReference>
<keyword evidence="5" id="KW-0804">Transcription</keyword>
<keyword evidence="8" id="KW-1185">Reference proteome</keyword>
<dbReference type="AlphaFoldDB" id="A0A6I9TPZ3"/>
<organism evidence="8 9">
    <name type="scientific">Sesamum indicum</name>
    <name type="common">Oriental sesame</name>
    <name type="synonym">Sesamum orientale</name>
    <dbReference type="NCBI Taxonomy" id="4182"/>
    <lineage>
        <taxon>Eukaryota</taxon>
        <taxon>Viridiplantae</taxon>
        <taxon>Streptophyta</taxon>
        <taxon>Embryophyta</taxon>
        <taxon>Tracheophyta</taxon>
        <taxon>Spermatophyta</taxon>
        <taxon>Magnoliopsida</taxon>
        <taxon>eudicotyledons</taxon>
        <taxon>Gunneridae</taxon>
        <taxon>Pentapetalae</taxon>
        <taxon>asterids</taxon>
        <taxon>lamiids</taxon>
        <taxon>Lamiales</taxon>
        <taxon>Pedaliaceae</taxon>
        <taxon>Sesamum</taxon>
    </lineage>
</organism>
<dbReference type="PROSITE" id="PS50863">
    <property type="entry name" value="B3"/>
    <property type="match status" value="2"/>
</dbReference>
<evidence type="ECO:0000313" key="8">
    <source>
        <dbReference type="Proteomes" id="UP000504604"/>
    </source>
</evidence>
<proteinExistence type="predicted"/>
<dbReference type="InParanoid" id="A0A6I9TPZ3"/>
<dbReference type="InterPro" id="IPR039218">
    <property type="entry name" value="REM_fam"/>
</dbReference>
<dbReference type="KEGG" id="sind:105167471"/>
<evidence type="ECO:0000256" key="1">
    <source>
        <dbReference type="ARBA" id="ARBA00004123"/>
    </source>
</evidence>
<keyword evidence="3" id="KW-0805">Transcription regulation</keyword>
<dbReference type="SMART" id="SM01019">
    <property type="entry name" value="B3"/>
    <property type="match status" value="2"/>
</dbReference>
<dbReference type="GO" id="GO:0005634">
    <property type="term" value="C:nucleus"/>
    <property type="evidence" value="ECO:0007669"/>
    <property type="project" value="UniProtKB-SubCell"/>
</dbReference>
<evidence type="ECO:0000259" key="7">
    <source>
        <dbReference type="PROSITE" id="PS50863"/>
    </source>
</evidence>
<protein>
    <submittedName>
        <fullName evidence="9">B3 domain-containing protein REM5-like</fullName>
    </submittedName>
</protein>
<feature type="domain" description="TF-B3" evidence="7">
    <location>
        <begin position="7"/>
        <end position="100"/>
    </location>
</feature>
<dbReference type="RefSeq" id="XP_011085518.1">
    <property type="nucleotide sequence ID" value="XM_011087216.2"/>
</dbReference>
<accession>A0A6I9TPZ3</accession>
<evidence type="ECO:0000256" key="4">
    <source>
        <dbReference type="ARBA" id="ARBA00023125"/>
    </source>
</evidence>
<dbReference type="FunCoup" id="A0A6I9TPZ3">
    <property type="interactions" value="63"/>
</dbReference>
<dbReference type="InterPro" id="IPR015300">
    <property type="entry name" value="DNA-bd_pseudobarrel_sf"/>
</dbReference>
<evidence type="ECO:0000256" key="6">
    <source>
        <dbReference type="ARBA" id="ARBA00023242"/>
    </source>
</evidence>
<gene>
    <name evidence="9" type="primary">LOC105167471</name>
</gene>
<keyword evidence="6" id="KW-0539">Nucleus</keyword>
<evidence type="ECO:0000256" key="3">
    <source>
        <dbReference type="ARBA" id="ARBA00023015"/>
    </source>
</evidence>
<evidence type="ECO:0000313" key="9">
    <source>
        <dbReference type="RefSeq" id="XP_011085518.1"/>
    </source>
</evidence>
<sequence length="262" mass="30143">MNSSLNRPSFFKPLIGDFSTQLSIPVEFARRHKDMLHGKVCLVTESQESWAVKIEQVNERHCFIGGWPEFLKGNQLEEGDFLVFYFVGRSTFRVAIFSMDGCDKWYPSSDVDGIQEPGIYWNFPVKQECGSGDSCDKTSEIPRFSVQLRRYSTYHLFFPAAFAAKTGLRRKSKITLRDPRGRKWPVTLFTRERPHRIQTSTGWNEFLAAQKLFVGSIISLESVPGSDDDDLFQVKVLKNRGKGELFRAFNKNLGRPQLSRRL</sequence>
<dbReference type="InterPro" id="IPR003340">
    <property type="entry name" value="B3_DNA-bd"/>
</dbReference>
<keyword evidence="4" id="KW-0238">DNA-binding</keyword>
<evidence type="ECO:0000256" key="2">
    <source>
        <dbReference type="ARBA" id="ARBA00022737"/>
    </source>
</evidence>
<dbReference type="OrthoDB" id="5817230at2759"/>
<reference evidence="9" key="1">
    <citation type="submission" date="2025-08" db="UniProtKB">
        <authorList>
            <consortium name="RefSeq"/>
        </authorList>
    </citation>
    <scope>IDENTIFICATION</scope>
</reference>
<name>A0A6I9TPZ3_SESIN</name>